<feature type="region of interest" description="Disordered" evidence="2">
    <location>
        <begin position="1029"/>
        <end position="1097"/>
    </location>
</feature>
<evidence type="ECO:0000313" key="4">
    <source>
        <dbReference type="Proteomes" id="UP000734854"/>
    </source>
</evidence>
<dbReference type="PANTHER" id="PTHR31008">
    <property type="entry name" value="COP1-INTERACTING PROTEIN-RELATED"/>
    <property type="match status" value="1"/>
</dbReference>
<gene>
    <name evidence="3" type="ORF">ZIOFF_048662</name>
</gene>
<feature type="compositionally biased region" description="Low complexity" evidence="2">
    <location>
        <begin position="334"/>
        <end position="347"/>
    </location>
</feature>
<feature type="compositionally biased region" description="Basic and acidic residues" evidence="2">
    <location>
        <begin position="1399"/>
        <end position="1412"/>
    </location>
</feature>
<feature type="compositionally biased region" description="Polar residues" evidence="2">
    <location>
        <begin position="304"/>
        <end position="323"/>
    </location>
</feature>
<evidence type="ECO:0000256" key="2">
    <source>
        <dbReference type="SAM" id="MobiDB-lite"/>
    </source>
</evidence>
<feature type="compositionally biased region" description="Low complexity" evidence="2">
    <location>
        <begin position="1132"/>
        <end position="1146"/>
    </location>
</feature>
<comment type="caution">
    <text evidence="3">The sequence shown here is derived from an EMBL/GenBank/DDBJ whole genome shotgun (WGS) entry which is preliminary data.</text>
</comment>
<feature type="region of interest" description="Disordered" evidence="2">
    <location>
        <begin position="1388"/>
        <end position="1450"/>
    </location>
</feature>
<feature type="compositionally biased region" description="Polar residues" evidence="2">
    <location>
        <begin position="1179"/>
        <end position="1193"/>
    </location>
</feature>
<evidence type="ECO:0000313" key="3">
    <source>
        <dbReference type="EMBL" id="KAG6493669.1"/>
    </source>
</evidence>
<feature type="region of interest" description="Disordered" evidence="2">
    <location>
        <begin position="287"/>
        <end position="354"/>
    </location>
</feature>
<accession>A0A8J5KXU3</accession>
<feature type="region of interest" description="Disordered" evidence="2">
    <location>
        <begin position="1109"/>
        <end position="1193"/>
    </location>
</feature>
<feature type="compositionally biased region" description="Polar residues" evidence="2">
    <location>
        <begin position="614"/>
        <end position="625"/>
    </location>
</feature>
<feature type="region of interest" description="Disordered" evidence="2">
    <location>
        <begin position="607"/>
        <end position="626"/>
    </location>
</feature>
<name>A0A8J5KXU3_ZINOF</name>
<feature type="compositionally biased region" description="Low complexity" evidence="2">
    <location>
        <begin position="1037"/>
        <end position="1058"/>
    </location>
</feature>
<keyword evidence="4" id="KW-1185">Reference proteome</keyword>
<feature type="compositionally biased region" description="Acidic residues" evidence="2">
    <location>
        <begin position="1248"/>
        <end position="1259"/>
    </location>
</feature>
<feature type="coiled-coil region" evidence="1">
    <location>
        <begin position="888"/>
        <end position="915"/>
    </location>
</feature>
<sequence length="1480" mass="163380">MPYCALPLGALTMPYYALPLGGHRPPKLSPSEWSFDLDELHCRTQKMNSDTPLDCAVFELSPRRSRCELFVSGNGRTEKIASGFLKPFLTQLKVVEEQAACSDKLIKLEVEGSTGGNRWFSKGTLERFVRFVSTPEVLESVNTCDAEMSQLEGARQIYSQGAGKLSGRAGEDDTSCVAAADVTKNELLRAIDLRLVTLKQDLATACARACSAGFSIDNASELLLFAEYFGAIRLIEACNKFILICQKHPDLPAHQSQSLHHHLKSFAEQNLCSSSSSDMSVDELELQLSTGNPPDDGDPRHHNANSQTSGTESTVISGTSQKAMSILRQKAASEEPISSASSANEPAQQDRGGFRRLSVQDRINLFENKQKEQSANSGNATSAGVNRVISGKGHRRLSSDVSDKSVLRRWSGASDMSIDLTSSTSNSINDVRGSGSTVETPTSTNLQPPLIVKTETKAPGSRDTVTSQGFLDQRSTDISSSLHYQNKGFYGDGDVNKDEGVGSSLTKVKPDVEKSKHCVNASTGWDKQARIDDENNNSIYQKTFLDNRNNTDLGNLAISTLQSKEEGQFQMKDQMAHFEIGQTQSAIAEHINQKDQEIVHPRTRETLGRDGAGTKNQGNLVNQSRPFGRRTGAEVKEMKAKGPFGSQVHLKVLSGSHSESDLQASQSQGKILPVKVEEAGARNAPFHVPSRNSQVKTKEDTYNMEKRIQQKLSVCETNIDELKNNETNSTPALPSRMSKKALDGIEPPSAHGMEQLQVTKQSKGNQDLNDELRMKANELEKLFAAHKLRTPSDQTTNNWRSIPVGLEDQVPVSMDKRHAIIPTDHLLKKSLRETSEKEMEIDSAFMKPMAGKKEYGSVDEKFDNFSSSDDSRGKLYYAYMQKRDAKLVVEWQTERAQKEAKMKAMRESLEHSQAEMNSRYSGSVVRQVSNKTYLRGEKVRSFGKRRNEVRICCFFYENVRDLDVFDPRAILVQELIPRSNCSSYAAVESVAEGEEDLDKLYEQAGHGQQTSYNMFANNIKSLKLLPNKALSSSTPRTPVSSNPKSSVKSTKLVSTKSRSPTENPHAESVPNFTDFRKENKKPSAAINRVSTRERTKILSRSKSIVEETNLVMEDKSHRSQSMRKSAAMPGELDLSSLNSDLPDTSLTGFDRPHTDSVFTNKAQKSKEPKSFVRKGKGASPSSGVSISKPNVSGVNKDGEYYESIIQQGNLPYLNNDIHERSSAQGDTEIADYPLDTDSEKLRQSQEYENSDDFGSEDGDFQSLSQVDYGTAPVSPKFKHSAGNVEVSPGESPRSWNSNVHLDTSDIDVCADSPIGSPPWSLNPLNQMESDASRIRKKWGSAQMPVIAANVSQHSRRDVTKGFKRLLKFGRKSRGGVESLVSDWVSASTASEGDDDTEDGHDVVSRPSEDLRKSRMGHSLAHGGFNEGEMFSERAESLRSSIPNPPANFKLREDHLAGSSLKAPRSFFSLSSFRSKENKLR</sequence>
<feature type="region of interest" description="Disordered" evidence="2">
    <location>
        <begin position="423"/>
        <end position="446"/>
    </location>
</feature>
<dbReference type="EMBL" id="JACMSC010000013">
    <property type="protein sequence ID" value="KAG6493669.1"/>
    <property type="molecule type" value="Genomic_DNA"/>
</dbReference>
<proteinExistence type="predicted"/>
<dbReference type="PANTHER" id="PTHR31008:SF15">
    <property type="entry name" value="GPI-ANCHORED ADHESIN-LIKE PROTEIN"/>
    <property type="match status" value="1"/>
</dbReference>
<protein>
    <submittedName>
        <fullName evidence="3">Uncharacterized protein</fullName>
    </submittedName>
</protein>
<organism evidence="3 4">
    <name type="scientific">Zingiber officinale</name>
    <name type="common">Ginger</name>
    <name type="synonym">Amomum zingiber</name>
    <dbReference type="NCBI Taxonomy" id="94328"/>
    <lineage>
        <taxon>Eukaryota</taxon>
        <taxon>Viridiplantae</taxon>
        <taxon>Streptophyta</taxon>
        <taxon>Embryophyta</taxon>
        <taxon>Tracheophyta</taxon>
        <taxon>Spermatophyta</taxon>
        <taxon>Magnoliopsida</taxon>
        <taxon>Liliopsida</taxon>
        <taxon>Zingiberales</taxon>
        <taxon>Zingiberaceae</taxon>
        <taxon>Zingiber</taxon>
    </lineage>
</organism>
<feature type="compositionally biased region" description="Polar residues" evidence="2">
    <location>
        <begin position="373"/>
        <end position="384"/>
    </location>
</feature>
<keyword evidence="1" id="KW-0175">Coiled coil</keyword>
<evidence type="ECO:0000256" key="1">
    <source>
        <dbReference type="SAM" id="Coils"/>
    </source>
</evidence>
<reference evidence="3 4" key="1">
    <citation type="submission" date="2020-08" db="EMBL/GenBank/DDBJ databases">
        <title>Plant Genome Project.</title>
        <authorList>
            <person name="Zhang R.-G."/>
        </authorList>
    </citation>
    <scope>NUCLEOTIDE SEQUENCE [LARGE SCALE GENOMIC DNA]</scope>
    <source>
        <tissue evidence="3">Rhizome</tissue>
    </source>
</reference>
<feature type="region of interest" description="Disordered" evidence="2">
    <location>
        <begin position="1242"/>
        <end position="1295"/>
    </location>
</feature>
<feature type="region of interest" description="Disordered" evidence="2">
    <location>
        <begin position="367"/>
        <end position="402"/>
    </location>
</feature>
<dbReference type="Proteomes" id="UP000734854">
    <property type="component" value="Unassembled WGS sequence"/>
</dbReference>